<organism evidence="2 3">
    <name type="scientific">Brevifollis gellanilyticus</name>
    <dbReference type="NCBI Taxonomy" id="748831"/>
    <lineage>
        <taxon>Bacteria</taxon>
        <taxon>Pseudomonadati</taxon>
        <taxon>Verrucomicrobiota</taxon>
        <taxon>Verrucomicrobiia</taxon>
        <taxon>Verrucomicrobiales</taxon>
        <taxon>Verrucomicrobiaceae</taxon>
    </lineage>
</organism>
<proteinExistence type="predicted"/>
<dbReference type="SUPFAM" id="SSF54523">
    <property type="entry name" value="Pili subunits"/>
    <property type="match status" value="1"/>
</dbReference>
<reference evidence="2 3" key="1">
    <citation type="submission" date="2019-07" db="EMBL/GenBank/DDBJ databases">
        <title>Whole genome shotgun sequence of Brevifollis gellanilyticus NBRC 108608.</title>
        <authorList>
            <person name="Hosoyama A."/>
            <person name="Uohara A."/>
            <person name="Ohji S."/>
            <person name="Ichikawa N."/>
        </authorList>
    </citation>
    <scope>NUCLEOTIDE SEQUENCE [LARGE SCALE GENOMIC DNA]</scope>
    <source>
        <strain evidence="2 3">NBRC 108608</strain>
    </source>
</reference>
<gene>
    <name evidence="2" type="ORF">BGE01nite_29700</name>
</gene>
<dbReference type="Gene3D" id="3.30.700.10">
    <property type="entry name" value="Glycoprotein, Type 4 Pilin"/>
    <property type="match status" value="1"/>
</dbReference>
<dbReference type="InterPro" id="IPR013545">
    <property type="entry name" value="T2SS_protein-GspG_C"/>
</dbReference>
<dbReference type="AlphaFoldDB" id="A0A512MAC3"/>
<dbReference type="InterPro" id="IPR045584">
    <property type="entry name" value="Pilin-like"/>
</dbReference>
<dbReference type="EMBL" id="BKAG01000020">
    <property type="protein sequence ID" value="GEP43679.1"/>
    <property type="molecule type" value="Genomic_DNA"/>
</dbReference>
<evidence type="ECO:0000313" key="3">
    <source>
        <dbReference type="Proteomes" id="UP000321577"/>
    </source>
</evidence>
<name>A0A512MAC3_9BACT</name>
<accession>A0A512MAC3</accession>
<evidence type="ECO:0000259" key="1">
    <source>
        <dbReference type="Pfam" id="PF08334"/>
    </source>
</evidence>
<sequence length="118" mass="12744">MEMILVLAIIAILIAIGAATLGDFDEQAKITAARAQIGTVSTAIKMYKVNNRNLPPSLDALVKPPANVPVKKPFIESNGIVDPWDNKYIYKSPGREGKAYDLYSAGADKKDGTDDDVH</sequence>
<comment type="caution">
    <text evidence="2">The sequence shown here is derived from an EMBL/GenBank/DDBJ whole genome shotgun (WGS) entry which is preliminary data.</text>
</comment>
<protein>
    <recommendedName>
        <fullName evidence="1">Type II secretion system protein GspG C-terminal domain-containing protein</fullName>
    </recommendedName>
</protein>
<dbReference type="Pfam" id="PF08334">
    <property type="entry name" value="T2SSG"/>
    <property type="match status" value="1"/>
</dbReference>
<feature type="domain" description="Type II secretion system protein GspG C-terminal" evidence="1">
    <location>
        <begin position="26"/>
        <end position="116"/>
    </location>
</feature>
<dbReference type="Proteomes" id="UP000321577">
    <property type="component" value="Unassembled WGS sequence"/>
</dbReference>
<evidence type="ECO:0000313" key="2">
    <source>
        <dbReference type="EMBL" id="GEP43679.1"/>
    </source>
</evidence>
<keyword evidence="3" id="KW-1185">Reference proteome</keyword>